<proteinExistence type="predicted"/>
<keyword evidence="2" id="KW-1133">Transmembrane helix</keyword>
<name>A0A7W2TVP7_9GAMM</name>
<feature type="compositionally biased region" description="Polar residues" evidence="1">
    <location>
        <begin position="151"/>
        <end position="162"/>
    </location>
</feature>
<feature type="domain" description="DUF2914" evidence="3">
    <location>
        <begin position="222"/>
        <end position="278"/>
    </location>
</feature>
<dbReference type="EMBL" id="JACFXU010000013">
    <property type="protein sequence ID" value="MBA6412827.1"/>
    <property type="molecule type" value="Genomic_DNA"/>
</dbReference>
<keyword evidence="2" id="KW-0472">Membrane</keyword>
<feature type="region of interest" description="Disordered" evidence="1">
    <location>
        <begin position="124"/>
        <end position="165"/>
    </location>
</feature>
<evidence type="ECO:0000256" key="2">
    <source>
        <dbReference type="SAM" id="Phobius"/>
    </source>
</evidence>
<evidence type="ECO:0000259" key="3">
    <source>
        <dbReference type="Pfam" id="PF11141"/>
    </source>
</evidence>
<protein>
    <submittedName>
        <fullName evidence="4">DUF2914 domain-containing protein</fullName>
    </submittedName>
</protein>
<dbReference type="RefSeq" id="WP_182170611.1">
    <property type="nucleotide sequence ID" value="NZ_JACFXU010000013.1"/>
</dbReference>
<dbReference type="InterPro" id="IPR022606">
    <property type="entry name" value="DUF2914"/>
</dbReference>
<dbReference type="Pfam" id="PF11141">
    <property type="entry name" value="DUF2914"/>
    <property type="match status" value="1"/>
</dbReference>
<sequence>MTQDSNTLKVRVVLNNTAPQSEEVSYQGYRWDRILIAIALVIALGAMITWFLGGVTEEVAPIAEQPAITQTTAPASNKAIAVDKDFDDGATKDQSIEITERLGEAENTASQSTEHLISATNHSSVLKKAHSSDKESSTKSSLDHSKSTSTALKPNNQQTESSLIPGETKILSEKVARFVLSKAMQSREPLGTIADIRIGGDDDPAVAVYAFSDIKDLAGSPVYYRWLRNEKQIAKVRVDIGSDSWRSSSSKLLNRKMSGRWRVELSSAQNELLAYAEFYY</sequence>
<evidence type="ECO:0000313" key="4">
    <source>
        <dbReference type="EMBL" id="MBA6412827.1"/>
    </source>
</evidence>
<feature type="compositionally biased region" description="Basic and acidic residues" evidence="1">
    <location>
        <begin position="130"/>
        <end position="146"/>
    </location>
</feature>
<evidence type="ECO:0000313" key="5">
    <source>
        <dbReference type="Proteomes" id="UP000539350"/>
    </source>
</evidence>
<comment type="caution">
    <text evidence="4">The sequence shown here is derived from an EMBL/GenBank/DDBJ whole genome shotgun (WGS) entry which is preliminary data.</text>
</comment>
<organism evidence="4 5">
    <name type="scientific">Sediminihaliea albiluteola</name>
    <dbReference type="NCBI Taxonomy" id="2758564"/>
    <lineage>
        <taxon>Bacteria</taxon>
        <taxon>Pseudomonadati</taxon>
        <taxon>Pseudomonadota</taxon>
        <taxon>Gammaproteobacteria</taxon>
        <taxon>Cellvibrionales</taxon>
        <taxon>Halieaceae</taxon>
        <taxon>Sediminihaliea</taxon>
    </lineage>
</organism>
<evidence type="ECO:0000256" key="1">
    <source>
        <dbReference type="SAM" id="MobiDB-lite"/>
    </source>
</evidence>
<dbReference type="Proteomes" id="UP000539350">
    <property type="component" value="Unassembled WGS sequence"/>
</dbReference>
<keyword evidence="5" id="KW-1185">Reference proteome</keyword>
<keyword evidence="2" id="KW-0812">Transmembrane</keyword>
<feature type="transmembrane region" description="Helical" evidence="2">
    <location>
        <begin position="34"/>
        <end position="53"/>
    </location>
</feature>
<dbReference type="AlphaFoldDB" id="A0A7W2TVP7"/>
<gene>
    <name evidence="4" type="ORF">H2508_06825</name>
</gene>
<accession>A0A7W2TVP7</accession>
<reference evidence="4 5" key="1">
    <citation type="submission" date="2020-07" db="EMBL/GenBank/DDBJ databases">
        <title>Halieaceae bacterium, F7430, whole genome shotgun sequencing project.</title>
        <authorList>
            <person name="Jiang S."/>
            <person name="Liu Z.W."/>
            <person name="Du Z.J."/>
        </authorList>
    </citation>
    <scope>NUCLEOTIDE SEQUENCE [LARGE SCALE GENOMIC DNA]</scope>
    <source>
        <strain evidence="4 5">F7430</strain>
    </source>
</reference>